<dbReference type="PANTHER" id="PTHR30537">
    <property type="entry name" value="HTH-TYPE TRANSCRIPTIONAL REGULATOR"/>
    <property type="match status" value="1"/>
</dbReference>
<dbReference type="AlphaFoldDB" id="A0AAQ1R197"/>
<dbReference type="Proteomes" id="UP000183385">
    <property type="component" value="Unassembled WGS sequence"/>
</dbReference>
<evidence type="ECO:0000313" key="7">
    <source>
        <dbReference type="Proteomes" id="UP000183385"/>
    </source>
</evidence>
<evidence type="ECO:0000256" key="4">
    <source>
        <dbReference type="ARBA" id="ARBA00023163"/>
    </source>
</evidence>
<dbReference type="InterPro" id="IPR036388">
    <property type="entry name" value="WH-like_DNA-bd_sf"/>
</dbReference>
<keyword evidence="3 6" id="KW-0238">DNA-binding</keyword>
<gene>
    <name evidence="6" type="ORF">SAMN05216577_14816</name>
</gene>
<comment type="caution">
    <text evidence="6">The sequence shown here is derived from an EMBL/GenBank/DDBJ whole genome shotgun (WGS) entry which is preliminary data.</text>
</comment>
<protein>
    <submittedName>
        <fullName evidence="6">DNA-binding transcriptional regulator, LysR family</fullName>
    </submittedName>
</protein>
<dbReference type="InterPro" id="IPR005119">
    <property type="entry name" value="LysR_subst-bd"/>
</dbReference>
<evidence type="ECO:0000256" key="3">
    <source>
        <dbReference type="ARBA" id="ARBA00023125"/>
    </source>
</evidence>
<keyword evidence="7" id="KW-1185">Reference proteome</keyword>
<name>A0AAQ1R197_9PSED</name>
<dbReference type="GO" id="GO:0003700">
    <property type="term" value="F:DNA-binding transcription factor activity"/>
    <property type="evidence" value="ECO:0007669"/>
    <property type="project" value="InterPro"/>
</dbReference>
<keyword evidence="2" id="KW-0805">Transcription regulation</keyword>
<proteinExistence type="inferred from homology"/>
<organism evidence="6 7">
    <name type="scientific">Pseudomonas citronellolis</name>
    <dbReference type="NCBI Taxonomy" id="53408"/>
    <lineage>
        <taxon>Bacteria</taxon>
        <taxon>Pseudomonadati</taxon>
        <taxon>Pseudomonadota</taxon>
        <taxon>Gammaproteobacteria</taxon>
        <taxon>Pseudomonadales</taxon>
        <taxon>Pseudomonadaceae</taxon>
        <taxon>Pseudomonas</taxon>
    </lineage>
</organism>
<dbReference type="FunFam" id="1.10.10.10:FF:000001">
    <property type="entry name" value="LysR family transcriptional regulator"/>
    <property type="match status" value="1"/>
</dbReference>
<dbReference type="PANTHER" id="PTHR30537:SF5">
    <property type="entry name" value="HTH-TYPE TRANSCRIPTIONAL ACTIVATOR TTDR-RELATED"/>
    <property type="match status" value="1"/>
</dbReference>
<dbReference type="CDD" id="cd08422">
    <property type="entry name" value="PBP2_CrgA_like"/>
    <property type="match status" value="1"/>
</dbReference>
<evidence type="ECO:0000313" key="6">
    <source>
        <dbReference type="EMBL" id="SFD94080.1"/>
    </source>
</evidence>
<evidence type="ECO:0000256" key="1">
    <source>
        <dbReference type="ARBA" id="ARBA00009437"/>
    </source>
</evidence>
<dbReference type="EMBL" id="FOLS01000048">
    <property type="protein sequence ID" value="SFD94080.1"/>
    <property type="molecule type" value="Genomic_DNA"/>
</dbReference>
<dbReference type="RefSeq" id="WP_074985924.1">
    <property type="nucleotide sequence ID" value="NZ_CP101752.1"/>
</dbReference>
<dbReference type="SUPFAM" id="SSF46785">
    <property type="entry name" value="Winged helix' DNA-binding domain"/>
    <property type="match status" value="1"/>
</dbReference>
<dbReference type="Pfam" id="PF00126">
    <property type="entry name" value="HTH_1"/>
    <property type="match status" value="1"/>
</dbReference>
<dbReference type="InterPro" id="IPR000847">
    <property type="entry name" value="LysR_HTH_N"/>
</dbReference>
<dbReference type="InterPro" id="IPR058163">
    <property type="entry name" value="LysR-type_TF_proteobact-type"/>
</dbReference>
<evidence type="ECO:0000259" key="5">
    <source>
        <dbReference type="PROSITE" id="PS50931"/>
    </source>
</evidence>
<comment type="similarity">
    <text evidence="1">Belongs to the LysR transcriptional regulatory family.</text>
</comment>
<sequence length="311" mass="33694">MDLVHSMEIFVRVVELGSFTAAADSLGHSTPHVSRSVSELENHLKARLINRTTRKLALTEVGRRYLERCKSILDDLRTAEMEAAGAHLEAFGKLRLHAPNGIGQYHIIPLVSQYSELYPSVDFELTLSHATPDLLAEGYDLLISGDSNIPDSGFIAQGLGATYSVLCAGPGYLARNGVPRSIAELSGHTCLQLDDPAFPGGWEVNGSAIDVIASSRRKFQVNVADGIAQAAREDMGICLIPLYVAAASIRRGELVRVLPDLIAHQRNVSVIYPSRQFLDAKVRTFIDYLKNHLPGRLAADEEILLGGAGSA</sequence>
<dbReference type="InterPro" id="IPR036390">
    <property type="entry name" value="WH_DNA-bd_sf"/>
</dbReference>
<feature type="domain" description="HTH lysR-type" evidence="5">
    <location>
        <begin position="1"/>
        <end position="59"/>
    </location>
</feature>
<dbReference type="Gene3D" id="1.10.10.10">
    <property type="entry name" value="Winged helix-like DNA-binding domain superfamily/Winged helix DNA-binding domain"/>
    <property type="match status" value="1"/>
</dbReference>
<dbReference type="PROSITE" id="PS50931">
    <property type="entry name" value="HTH_LYSR"/>
    <property type="match status" value="1"/>
</dbReference>
<dbReference type="Pfam" id="PF03466">
    <property type="entry name" value="LysR_substrate"/>
    <property type="match status" value="1"/>
</dbReference>
<dbReference type="Gene3D" id="3.40.190.290">
    <property type="match status" value="1"/>
</dbReference>
<keyword evidence="4" id="KW-0804">Transcription</keyword>
<accession>A0AAQ1R197</accession>
<dbReference type="SUPFAM" id="SSF53850">
    <property type="entry name" value="Periplasmic binding protein-like II"/>
    <property type="match status" value="1"/>
</dbReference>
<dbReference type="GO" id="GO:0003677">
    <property type="term" value="F:DNA binding"/>
    <property type="evidence" value="ECO:0007669"/>
    <property type="project" value="UniProtKB-KW"/>
</dbReference>
<reference evidence="6 7" key="1">
    <citation type="submission" date="2016-10" db="EMBL/GenBank/DDBJ databases">
        <authorList>
            <person name="Varghese N."/>
            <person name="Submissions S."/>
        </authorList>
    </citation>
    <scope>NUCLEOTIDE SEQUENCE [LARGE SCALE GENOMIC DNA]</scope>
    <source>
        <strain evidence="6 7">LMG 18378</strain>
    </source>
</reference>
<evidence type="ECO:0000256" key="2">
    <source>
        <dbReference type="ARBA" id="ARBA00023015"/>
    </source>
</evidence>